<evidence type="ECO:0000256" key="2">
    <source>
        <dbReference type="ARBA" id="ARBA00022908"/>
    </source>
</evidence>
<reference evidence="8" key="1">
    <citation type="submission" date="2023-07" db="EMBL/GenBank/DDBJ databases">
        <title>Fictibacillus sp. isolated from freshwater pond.</title>
        <authorList>
            <person name="Kirdat K."/>
            <person name="Bhat A."/>
            <person name="Mourya A."/>
            <person name="Yadav A."/>
        </authorList>
    </citation>
    <scope>NUCLEOTIDE SEQUENCE</scope>
    <source>
        <strain evidence="8">NE201</strain>
    </source>
</reference>
<organism evidence="8 9">
    <name type="scientific">Fictibacillus fluitans</name>
    <dbReference type="NCBI Taxonomy" id="3058422"/>
    <lineage>
        <taxon>Bacteria</taxon>
        <taxon>Bacillati</taxon>
        <taxon>Bacillota</taxon>
        <taxon>Bacilli</taxon>
        <taxon>Bacillales</taxon>
        <taxon>Fictibacillaceae</taxon>
        <taxon>Fictibacillus</taxon>
    </lineage>
</organism>
<evidence type="ECO:0000313" key="8">
    <source>
        <dbReference type="EMBL" id="MDN4524398.1"/>
    </source>
</evidence>
<keyword evidence="9" id="KW-1185">Reference proteome</keyword>
<dbReference type="Pfam" id="PF00589">
    <property type="entry name" value="Phage_integrase"/>
    <property type="match status" value="1"/>
</dbReference>
<proteinExistence type="inferred from homology"/>
<comment type="similarity">
    <text evidence="1">Belongs to the 'phage' integrase family.</text>
</comment>
<feature type="domain" description="Core-binding (CB)" evidence="7">
    <location>
        <begin position="26"/>
        <end position="112"/>
    </location>
</feature>
<dbReference type="InterPro" id="IPR013762">
    <property type="entry name" value="Integrase-like_cat_sf"/>
</dbReference>
<keyword evidence="4" id="KW-0233">DNA recombination</keyword>
<evidence type="ECO:0000259" key="7">
    <source>
        <dbReference type="PROSITE" id="PS51900"/>
    </source>
</evidence>
<evidence type="ECO:0000259" key="6">
    <source>
        <dbReference type="PROSITE" id="PS51898"/>
    </source>
</evidence>
<dbReference type="InterPro" id="IPR002104">
    <property type="entry name" value="Integrase_catalytic"/>
</dbReference>
<dbReference type="CDD" id="cd00397">
    <property type="entry name" value="DNA_BRE_C"/>
    <property type="match status" value="1"/>
</dbReference>
<dbReference type="PROSITE" id="PS51898">
    <property type="entry name" value="TYR_RECOMBINASE"/>
    <property type="match status" value="1"/>
</dbReference>
<accession>A0ABT8HUF1</accession>
<dbReference type="Gene3D" id="1.10.150.130">
    <property type="match status" value="1"/>
</dbReference>
<evidence type="ECO:0000256" key="1">
    <source>
        <dbReference type="ARBA" id="ARBA00008857"/>
    </source>
</evidence>
<gene>
    <name evidence="8" type="ORF">QYB97_07925</name>
</gene>
<dbReference type="PROSITE" id="PS51900">
    <property type="entry name" value="CB"/>
    <property type="match status" value="1"/>
</dbReference>
<dbReference type="SUPFAM" id="SSF56349">
    <property type="entry name" value="DNA breaking-rejoining enzymes"/>
    <property type="match status" value="1"/>
</dbReference>
<feature type="domain" description="Tyr recombinase" evidence="6">
    <location>
        <begin position="133"/>
        <end position="319"/>
    </location>
</feature>
<name>A0ABT8HUF1_9BACL</name>
<dbReference type="EMBL" id="JAUHTR010000003">
    <property type="protein sequence ID" value="MDN4524398.1"/>
    <property type="molecule type" value="Genomic_DNA"/>
</dbReference>
<dbReference type="InterPro" id="IPR004107">
    <property type="entry name" value="Integrase_SAM-like_N"/>
</dbReference>
<evidence type="ECO:0000313" key="9">
    <source>
        <dbReference type="Proteomes" id="UP001172721"/>
    </source>
</evidence>
<evidence type="ECO:0000256" key="4">
    <source>
        <dbReference type="ARBA" id="ARBA00023172"/>
    </source>
</evidence>
<keyword evidence="2" id="KW-0229">DNA integration</keyword>
<dbReference type="RefSeq" id="WP_301165446.1">
    <property type="nucleotide sequence ID" value="NZ_JAUHTR010000003.1"/>
</dbReference>
<dbReference type="InterPro" id="IPR050090">
    <property type="entry name" value="Tyrosine_recombinase_XerCD"/>
</dbReference>
<dbReference type="InterPro" id="IPR011010">
    <property type="entry name" value="DNA_brk_join_enz"/>
</dbReference>
<keyword evidence="3 5" id="KW-0238">DNA-binding</keyword>
<dbReference type="Proteomes" id="UP001172721">
    <property type="component" value="Unassembled WGS sequence"/>
</dbReference>
<dbReference type="InterPro" id="IPR044068">
    <property type="entry name" value="CB"/>
</dbReference>
<dbReference type="Gene3D" id="1.10.443.10">
    <property type="entry name" value="Intergrase catalytic core"/>
    <property type="match status" value="1"/>
</dbReference>
<dbReference type="PANTHER" id="PTHR30349:SF41">
    <property type="entry name" value="INTEGRASE_RECOMBINASE PROTEIN MJ0367-RELATED"/>
    <property type="match status" value="1"/>
</dbReference>
<evidence type="ECO:0000256" key="3">
    <source>
        <dbReference type="ARBA" id="ARBA00023125"/>
    </source>
</evidence>
<dbReference type="PANTHER" id="PTHR30349">
    <property type="entry name" value="PHAGE INTEGRASE-RELATED"/>
    <property type="match status" value="1"/>
</dbReference>
<evidence type="ECO:0000256" key="5">
    <source>
        <dbReference type="PROSITE-ProRule" id="PRU01248"/>
    </source>
</evidence>
<dbReference type="Pfam" id="PF02899">
    <property type="entry name" value="Phage_int_SAM_1"/>
    <property type="match status" value="1"/>
</dbReference>
<comment type="caution">
    <text evidence="8">The sequence shown here is derived from an EMBL/GenBank/DDBJ whole genome shotgun (WGS) entry which is preliminary data.</text>
</comment>
<dbReference type="InterPro" id="IPR010998">
    <property type="entry name" value="Integrase_recombinase_N"/>
</dbReference>
<protein>
    <submittedName>
        <fullName evidence="8">Tyrosine-type recombinase/integrase</fullName>
    </submittedName>
</protein>
<sequence>MAKNMFQGKQRVKFSASRSNTRKASLTLVELQNLFITVKEAEGLRERTIQDYQHHFRYLRQWYEEYGQLTIKDISTTLVRKYVSHMKNEVGLSPVTINVRLRTLKCFLKFVFEEGYIEDNIAASIKLLKTEEDAIDVLTDDHIMRLLKTINRDEYTGFRDYVLIMLLIDTGIRIGEATTLTSQDIDLVQKSIYLQAKNVKTRKGRHIPFSNKIAKLLQELIKFNECHFVSNEIFLSVYGTPFQKRSIQKRLKQYKDKAGIKNVRVSPHSFRHYFAKNYILSGGDPFTLQLILGHSSMQMIRVYIQMNKSDTKLQHNKYSPIGKLNF</sequence>